<dbReference type="GO" id="GO:0033696">
    <property type="term" value="P:heterochromatin boundary formation"/>
    <property type="evidence" value="ECO:0007669"/>
    <property type="project" value="UniProtKB-ARBA"/>
</dbReference>
<evidence type="ECO:0000259" key="8">
    <source>
        <dbReference type="PROSITE" id="PS50118"/>
    </source>
</evidence>
<dbReference type="GO" id="GO:0033193">
    <property type="term" value="C:Lsd1/2 complex"/>
    <property type="evidence" value="ECO:0007669"/>
    <property type="project" value="UniProtKB-ARBA"/>
</dbReference>
<evidence type="ECO:0000256" key="4">
    <source>
        <dbReference type="ARBA" id="ARBA00023125"/>
    </source>
</evidence>
<sequence length="1055" mass="116476">MVAPPFASDPPSQHLFPRPNEPVTFLKDDGCEMVDSVHSESFEPPAKRRRTETGAISSIVPPPSVATPEFQSRLCGDETFSHNSVSKGSHRDYDTSGFHLRAVSQSLHASATSTSVSSSFEPGKSSTPPSTPADSIHTPPALSNLSEAERKNIGVSRCRPRSSIPAKLTPTVYGQQCVAAAYASRLDPYALHENEQALLQDHLCHMHVTVYLNIRNGILRLWTRNPMVSVSREEALGCAKDYRWMNLAAFAYDWLARHGYINFGCVEVPLPLVPPRRGRRKEGPVILVVGAGVGGLGCARQLEGLFKHYRDSDTEPRVVVVEGRPRIGGRVYSHPLRSLRTDSLPPGLAPKVEMGAQIIIGFDRGNPLDQIVRGQLALHHHFLHDLSTIYDFDGSPVPNNQDEMVNKLYQDISERAFGYRHKKLVRQTAEGDHEMIDNGRETTIDDGITVRQWEEARAAGTTDLLVPTKHIRRRRGVGHKTGSQASMPLTGREPESEADDLVAASAAQAAGWDLNAGFDPSDNLHLDRVAHESEAQNLGAVMDEGVNQYREMLPLTPKDMRLLNWHFANLEYSFAANPKKLSLTLADQDSGNEFEGLHSMVVGGYNQLPYGLYSVPDKLDVRTNKTVTKISYDANAEGNTKATVHCDNGEKFVGDHVVYTGSLGTLQHRTVEFDPPLPNWKQSAVDRLGFGLLNKVILVFDEPFWDVERDFFGLLRTPDDVESMNQADYATNRGRFYLFWNCIRTTGLPVLVGLMAGDAAHQAEKITDAEIITEVTGQLRNVFKHTVVPDPLETVVTRWASDPFTRGSYSFVAAGAHPEDYETMARPVGNLHFAGEATCGTHPATVHGAYLSGLRAAAEVIEATVGRVQIPQPLVPDKPIFNGASPPRGNTRTDTPNPSISVAPSCLPSATDKHRQKAYEQAMWAAIYAELGPTPSPPAKVGRNPFLLYQKDFWTKCKEQCDNARRVATNNPNAKASRDDVRAALGLMWRNAPQEQKQPYMDQVDANRTASEEALEKFKAVAAEWNRRSLEVKAKWCAENPIESWQVPPNSASLN</sequence>
<evidence type="ECO:0000256" key="6">
    <source>
        <dbReference type="PROSITE-ProRule" id="PRU00267"/>
    </source>
</evidence>
<protein>
    <recommendedName>
        <fullName evidence="12">SWIRM domain-containing protein</fullName>
    </recommendedName>
</protein>
<evidence type="ECO:0000256" key="7">
    <source>
        <dbReference type="SAM" id="MobiDB-lite"/>
    </source>
</evidence>
<feature type="DNA-binding region" description="HMG box" evidence="6">
    <location>
        <begin position="939"/>
        <end position="1019"/>
    </location>
</feature>
<evidence type="ECO:0000256" key="1">
    <source>
        <dbReference type="ARBA" id="ARBA00004123"/>
    </source>
</evidence>
<keyword evidence="11" id="KW-1185">Reference proteome</keyword>
<gene>
    <name evidence="10" type="ORF">PDE_08352</name>
</gene>
<keyword evidence="4 6" id="KW-0238">DNA-binding</keyword>
<dbReference type="GO" id="GO:0031508">
    <property type="term" value="P:pericentric heterochromatin formation"/>
    <property type="evidence" value="ECO:0007669"/>
    <property type="project" value="UniProtKB-ARBA"/>
</dbReference>
<comment type="subcellular location">
    <subcellularLocation>
        <location evidence="1">Nucleus</location>
    </subcellularLocation>
</comment>
<keyword evidence="5 6" id="KW-0539">Nucleus</keyword>
<feature type="region of interest" description="Disordered" evidence="7">
    <location>
        <begin position="36"/>
        <end position="70"/>
    </location>
</feature>
<dbReference type="EMBL" id="KB644415">
    <property type="protein sequence ID" value="EPS33390.1"/>
    <property type="molecule type" value="Genomic_DNA"/>
</dbReference>
<evidence type="ECO:0000256" key="5">
    <source>
        <dbReference type="ARBA" id="ARBA00023242"/>
    </source>
</evidence>
<dbReference type="Gene3D" id="3.90.660.10">
    <property type="match status" value="1"/>
</dbReference>
<dbReference type="GO" id="GO:0030466">
    <property type="term" value="P:silent mating-type cassette heterochromatin formation"/>
    <property type="evidence" value="ECO:0007669"/>
    <property type="project" value="UniProtKB-ARBA"/>
</dbReference>
<dbReference type="GO" id="GO:0031509">
    <property type="term" value="P:subtelomeric heterochromatin formation"/>
    <property type="evidence" value="ECO:0007669"/>
    <property type="project" value="UniProtKB-ARBA"/>
</dbReference>
<dbReference type="GO" id="GO:0005721">
    <property type="term" value="C:pericentric heterochromatin"/>
    <property type="evidence" value="ECO:0007669"/>
    <property type="project" value="UniProtKB-ARBA"/>
</dbReference>
<dbReference type="PANTHER" id="PTHR10742:SF386">
    <property type="entry name" value="LYSINE-SPECIFIC HISTONE DEMETHYLASE 1A"/>
    <property type="match status" value="1"/>
</dbReference>
<dbReference type="Pfam" id="PF04433">
    <property type="entry name" value="SWIRM"/>
    <property type="match status" value="1"/>
</dbReference>
<reference evidence="10 11" key="1">
    <citation type="journal article" date="2013" name="PLoS ONE">
        <title>Genomic and secretomic analyses reveal unique features of the lignocellulolytic enzyme system of Penicillium decumbens.</title>
        <authorList>
            <person name="Liu G."/>
            <person name="Zhang L."/>
            <person name="Wei X."/>
            <person name="Zou G."/>
            <person name="Qin Y."/>
            <person name="Ma L."/>
            <person name="Li J."/>
            <person name="Zheng H."/>
            <person name="Wang S."/>
            <person name="Wang C."/>
            <person name="Xun L."/>
            <person name="Zhao G.-P."/>
            <person name="Zhou Z."/>
            <person name="Qu Y."/>
        </authorList>
    </citation>
    <scope>NUCLEOTIDE SEQUENCE [LARGE SCALE GENOMIC DNA]</scope>
    <source>
        <strain evidence="11">114-2 / CGMCC 5302</strain>
    </source>
</reference>
<accession>S7ZRP4</accession>
<dbReference type="GO" id="GO:0031934">
    <property type="term" value="C:mating-type region heterochromatin"/>
    <property type="evidence" value="ECO:0007669"/>
    <property type="project" value="UniProtKB-ARBA"/>
</dbReference>
<dbReference type="Gene3D" id="1.10.10.10">
    <property type="entry name" value="Winged helix-like DNA-binding domain superfamily/Winged helix DNA-binding domain"/>
    <property type="match status" value="1"/>
</dbReference>
<dbReference type="SUPFAM" id="SSF47095">
    <property type="entry name" value="HMG-box"/>
    <property type="match status" value="1"/>
</dbReference>
<dbReference type="PhylomeDB" id="S7ZRP4"/>
<feature type="region of interest" description="Disordered" evidence="7">
    <location>
        <begin position="876"/>
        <end position="914"/>
    </location>
</feature>
<dbReference type="STRING" id="933388.S7ZRP4"/>
<dbReference type="GO" id="GO:0140718">
    <property type="term" value="P:facultative heterochromatin formation"/>
    <property type="evidence" value="ECO:0007669"/>
    <property type="project" value="UniProtKB-ARBA"/>
</dbReference>
<dbReference type="GO" id="GO:0003677">
    <property type="term" value="F:DNA binding"/>
    <property type="evidence" value="ECO:0007669"/>
    <property type="project" value="UniProtKB-UniRule"/>
</dbReference>
<dbReference type="SUPFAM" id="SSF51905">
    <property type="entry name" value="FAD/NAD(P)-binding domain"/>
    <property type="match status" value="1"/>
</dbReference>
<evidence type="ECO:0008006" key="12">
    <source>
        <dbReference type="Google" id="ProtNLM"/>
    </source>
</evidence>
<proteinExistence type="inferred from homology"/>
<dbReference type="GO" id="GO:0050660">
    <property type="term" value="F:flavin adenine dinucleotide binding"/>
    <property type="evidence" value="ECO:0007669"/>
    <property type="project" value="TreeGrafter"/>
</dbReference>
<dbReference type="eggNOG" id="KOG0029">
    <property type="taxonomic scope" value="Eukaryota"/>
</dbReference>
<dbReference type="HOGENOM" id="CLU_004498_1_2_1"/>
<dbReference type="SUPFAM" id="SSF46689">
    <property type="entry name" value="Homeodomain-like"/>
    <property type="match status" value="1"/>
</dbReference>
<dbReference type="PANTHER" id="PTHR10742">
    <property type="entry name" value="FLAVIN MONOAMINE OXIDASE"/>
    <property type="match status" value="1"/>
</dbReference>
<comment type="similarity">
    <text evidence="2">Belongs to the flavin monoamine oxidase family.</text>
</comment>
<dbReference type="InterPro" id="IPR036910">
    <property type="entry name" value="HMG_box_dom_sf"/>
</dbReference>
<evidence type="ECO:0000313" key="11">
    <source>
        <dbReference type="Proteomes" id="UP000019376"/>
    </source>
</evidence>
<dbReference type="Pfam" id="PF13450">
    <property type="entry name" value="NAD_binding_8"/>
    <property type="match status" value="1"/>
</dbReference>
<dbReference type="Gene3D" id="1.10.30.10">
    <property type="entry name" value="High mobility group box domain"/>
    <property type="match status" value="1"/>
</dbReference>
<dbReference type="Proteomes" id="UP000019376">
    <property type="component" value="Unassembled WGS sequence"/>
</dbReference>
<feature type="domain" description="HMG box" evidence="8">
    <location>
        <begin position="939"/>
        <end position="1019"/>
    </location>
</feature>
<name>S7ZRP4_PENO1</name>
<dbReference type="Pfam" id="PF01593">
    <property type="entry name" value="Amino_oxidase"/>
    <property type="match status" value="1"/>
</dbReference>
<dbReference type="SUPFAM" id="SSF54373">
    <property type="entry name" value="FAD-linked reductases, C-terminal domain"/>
    <property type="match status" value="1"/>
</dbReference>
<dbReference type="InterPro" id="IPR050281">
    <property type="entry name" value="Flavin_monoamine_oxidase"/>
</dbReference>
<dbReference type="Gene3D" id="3.50.50.60">
    <property type="entry name" value="FAD/NAD(P)-binding domain"/>
    <property type="match status" value="2"/>
</dbReference>
<feature type="region of interest" description="Disordered" evidence="7">
    <location>
        <begin position="1"/>
        <end position="22"/>
    </location>
</feature>
<feature type="region of interest" description="Disordered" evidence="7">
    <location>
        <begin position="113"/>
        <end position="157"/>
    </location>
</feature>
<dbReference type="InterPro" id="IPR009057">
    <property type="entry name" value="Homeodomain-like_sf"/>
</dbReference>
<dbReference type="InterPro" id="IPR036388">
    <property type="entry name" value="WH-like_DNA-bd_sf"/>
</dbReference>
<dbReference type="InterPro" id="IPR002937">
    <property type="entry name" value="Amino_oxidase"/>
</dbReference>
<dbReference type="GO" id="GO:0071515">
    <property type="term" value="P:mating-type locus imprinting"/>
    <property type="evidence" value="ECO:0007669"/>
    <property type="project" value="UniProtKB-ARBA"/>
</dbReference>
<dbReference type="InterPro" id="IPR007526">
    <property type="entry name" value="SWIRM"/>
</dbReference>
<dbReference type="OrthoDB" id="9982100at2759"/>
<dbReference type="FunFam" id="1.10.10.10:FF:000064">
    <property type="entry name" value="Lysine-specific histone demethylase 1A"/>
    <property type="match status" value="1"/>
</dbReference>
<dbReference type="FunFam" id="1.10.30.10:FF:000067">
    <property type="entry name" value="Lysine-specific histone demethylase Aof2, putative"/>
    <property type="match status" value="1"/>
</dbReference>
<feature type="domain" description="SWIRM" evidence="9">
    <location>
        <begin position="177"/>
        <end position="272"/>
    </location>
</feature>
<evidence type="ECO:0000313" key="10">
    <source>
        <dbReference type="EMBL" id="EPS33390.1"/>
    </source>
</evidence>
<dbReference type="PROSITE" id="PS50118">
    <property type="entry name" value="HMG_BOX_2"/>
    <property type="match status" value="1"/>
</dbReference>
<dbReference type="PROSITE" id="PS50934">
    <property type="entry name" value="SWIRM"/>
    <property type="match status" value="1"/>
</dbReference>
<feature type="region of interest" description="Disordered" evidence="7">
    <location>
        <begin position="474"/>
        <end position="493"/>
    </location>
</feature>
<dbReference type="GO" id="GO:1990841">
    <property type="term" value="F:promoter-specific chromatin binding"/>
    <property type="evidence" value="ECO:0007669"/>
    <property type="project" value="UniProtKB-ARBA"/>
</dbReference>
<dbReference type="AlphaFoldDB" id="S7ZRP4"/>
<dbReference type="InterPro" id="IPR036188">
    <property type="entry name" value="FAD/NAD-bd_sf"/>
</dbReference>
<evidence type="ECO:0000256" key="2">
    <source>
        <dbReference type="ARBA" id="ARBA00005995"/>
    </source>
</evidence>
<evidence type="ECO:0000256" key="3">
    <source>
        <dbReference type="ARBA" id="ARBA00023002"/>
    </source>
</evidence>
<evidence type="ECO:0000259" key="9">
    <source>
        <dbReference type="PROSITE" id="PS50934"/>
    </source>
</evidence>
<feature type="compositionally biased region" description="Polar residues" evidence="7">
    <location>
        <begin position="888"/>
        <end position="902"/>
    </location>
</feature>
<dbReference type="GO" id="GO:0140720">
    <property type="term" value="C:subtelomeric heterochromatin"/>
    <property type="evidence" value="ECO:0007669"/>
    <property type="project" value="UniProtKB-ARBA"/>
</dbReference>
<dbReference type="InterPro" id="IPR009071">
    <property type="entry name" value="HMG_box_dom"/>
</dbReference>
<dbReference type="GO" id="GO:0140683">
    <property type="term" value="F:histone H3K9me/H3K9me2 demethylase activity"/>
    <property type="evidence" value="ECO:0007669"/>
    <property type="project" value="UniProtKB-ARBA"/>
</dbReference>
<organism evidence="10 11">
    <name type="scientific">Penicillium oxalicum (strain 114-2 / CGMCC 5302)</name>
    <name type="common">Penicillium decumbens</name>
    <dbReference type="NCBI Taxonomy" id="933388"/>
    <lineage>
        <taxon>Eukaryota</taxon>
        <taxon>Fungi</taxon>
        <taxon>Dikarya</taxon>
        <taxon>Ascomycota</taxon>
        <taxon>Pezizomycotina</taxon>
        <taxon>Eurotiomycetes</taxon>
        <taxon>Eurotiomycetidae</taxon>
        <taxon>Eurotiales</taxon>
        <taxon>Aspergillaceae</taxon>
        <taxon>Penicillium</taxon>
    </lineage>
</organism>
<dbReference type="GO" id="GO:0005634">
    <property type="term" value="C:nucleus"/>
    <property type="evidence" value="ECO:0007669"/>
    <property type="project" value="UniProtKB-SubCell"/>
</dbReference>
<keyword evidence="3" id="KW-0560">Oxidoreductase</keyword>